<dbReference type="Proteomes" id="UP000676649">
    <property type="component" value="Chromosome"/>
</dbReference>
<dbReference type="Gene3D" id="3.90.1580.10">
    <property type="entry name" value="paralog of FGE (formylglycine-generating enzyme)"/>
    <property type="match status" value="1"/>
</dbReference>
<dbReference type="EMBL" id="CP073754">
    <property type="protein sequence ID" value="QWF70321.1"/>
    <property type="molecule type" value="Genomic_DNA"/>
</dbReference>
<evidence type="ECO:0000313" key="3">
    <source>
        <dbReference type="EMBL" id="QWF70321.1"/>
    </source>
</evidence>
<dbReference type="Pfam" id="PF03781">
    <property type="entry name" value="FGE-sulfatase"/>
    <property type="match status" value="1"/>
</dbReference>
<sequence length="903" mass="101998">MCKTYIATRQTPLGVQGWADLLKALHLANNDTRLEASFAEQLGFEKLPEQEDRPDDDFIPIGAKLEPKPQQPEPATDQSSIFHPYYLHSLQTVVSSAEWLAAAPDNSAELGGLTQQDQGPWRAKHTPPPHTPIVPWTRLWPKLRQLVAVTHAAGLDMPLLIKHIAQGEALRVLPRRRRSAWPAPLIVVLDFSDRLTPYWQDWQQLRRHLQQVLHGNVRFFRLNGLPTQSLQVIQHGIPQPGFSPWPKLSAGDSLLLVSDLGMVDAAHPWPRQCWQNRLSDWQRQGVVVSVLAPVAARHLQAELLGLAKTVRLSPDSSLRALPRLLPSTQPQVTAVPKDRDSLLSMMAVASRVEPGLLRELRRCLPQYGQDAGLEGEVWCFPQLDTAASACALSPWAVQEWREKFAKLPEALQARTLTCLRAYHAGLPQAICHEETLVWHYLANKSLTSNKDIESETQQAREFFLRLKNTLQVAEPTDSAGTWALQVQLAGHHLEWVGPTLKNDQQYKPYLATIAAAIMQAKAVDVPQKLPGQIDPVTWLQGLPVQPAQTFCLRQNSALHLELIQAQNLLSVSKYTSRLADIDLDRQAVLLAWRQSDQTQDYFSWFNEDFAGSDNIKLNQLLSKVPAITDGFELHTGRHRLSFQRFQPPKWASGWGQDQFGLYADLKLNQVSQRLRWIAPGTFMMGSPESEVEREIHEIQHEVTLTKGYWLADTACTQAMWREVMGDNPSVFKEFASLPVESVSWDDVEAFLQKLDGVFAEQNLQARLPTDAEWEYACRAGTSTPFAFGENINSNQVNYDGNYPYVNGEKSLYRGHTVPVKTFPANAWGLYEMHGNVWEWCDDWYGEYDLTVTTDPPGASEGVVRVMRGGSWRDDGRLCRSACRLSWQPDYRYLSTGFRLALNE</sequence>
<proteinExistence type="predicted"/>
<protein>
    <submittedName>
        <fullName evidence="3">Formylglycine-generating enzyme family protein</fullName>
    </submittedName>
</protein>
<organism evidence="3 4">
    <name type="scientific">Methylomonas paludis</name>
    <dbReference type="NCBI Taxonomy" id="1173101"/>
    <lineage>
        <taxon>Bacteria</taxon>
        <taxon>Pseudomonadati</taxon>
        <taxon>Pseudomonadota</taxon>
        <taxon>Gammaproteobacteria</taxon>
        <taxon>Methylococcales</taxon>
        <taxon>Methylococcaceae</taxon>
        <taxon>Methylomonas</taxon>
    </lineage>
</organism>
<feature type="domain" description="Sulfatase-modifying factor enzyme-like" evidence="2">
    <location>
        <begin position="676"/>
        <end position="900"/>
    </location>
</feature>
<keyword evidence="4" id="KW-1185">Reference proteome</keyword>
<name>A0A975MLZ1_9GAMM</name>
<dbReference type="SUPFAM" id="SSF56436">
    <property type="entry name" value="C-type lectin-like"/>
    <property type="match status" value="1"/>
</dbReference>
<dbReference type="InterPro" id="IPR051043">
    <property type="entry name" value="Sulfatase_Mod_Factor_Kinase"/>
</dbReference>
<dbReference type="InterPro" id="IPR016187">
    <property type="entry name" value="CTDL_fold"/>
</dbReference>
<dbReference type="KEGG" id="mpad:KEF85_13380"/>
<evidence type="ECO:0000259" key="2">
    <source>
        <dbReference type="Pfam" id="PF03781"/>
    </source>
</evidence>
<dbReference type="RefSeq" id="WP_215581365.1">
    <property type="nucleotide sequence ID" value="NZ_CP073754.1"/>
</dbReference>
<accession>A0A975MLZ1</accession>
<dbReference type="PANTHER" id="PTHR23150">
    <property type="entry name" value="SULFATASE MODIFYING FACTOR 1, 2"/>
    <property type="match status" value="1"/>
</dbReference>
<dbReference type="InterPro" id="IPR005532">
    <property type="entry name" value="SUMF_dom"/>
</dbReference>
<dbReference type="InterPro" id="IPR042095">
    <property type="entry name" value="SUMF_sf"/>
</dbReference>
<reference evidence="3" key="1">
    <citation type="submission" date="2021-04" db="EMBL/GenBank/DDBJ databases">
        <title>Draft genome sequence data of methanotrophic Methylovulum sp. strain S1L and Methylomonas sp. strain S2AM isolated from boreal lake water columns.</title>
        <authorList>
            <person name="Rissanen A.J."/>
            <person name="Mangayil R."/>
            <person name="Svenning M.M."/>
            <person name="Khanongnuch R."/>
        </authorList>
    </citation>
    <scope>NUCLEOTIDE SEQUENCE</scope>
    <source>
        <strain evidence="3">S2AM</strain>
    </source>
</reference>
<gene>
    <name evidence="3" type="ORF">KEF85_13380</name>
</gene>
<dbReference type="GO" id="GO:0120147">
    <property type="term" value="F:formylglycine-generating oxidase activity"/>
    <property type="evidence" value="ECO:0007669"/>
    <property type="project" value="TreeGrafter"/>
</dbReference>
<evidence type="ECO:0000256" key="1">
    <source>
        <dbReference type="SAM" id="MobiDB-lite"/>
    </source>
</evidence>
<evidence type="ECO:0000313" key="4">
    <source>
        <dbReference type="Proteomes" id="UP000676649"/>
    </source>
</evidence>
<dbReference type="PANTHER" id="PTHR23150:SF19">
    <property type="entry name" value="FORMYLGLYCINE-GENERATING ENZYME"/>
    <property type="match status" value="1"/>
</dbReference>
<dbReference type="AlphaFoldDB" id="A0A975MLZ1"/>
<feature type="region of interest" description="Disordered" evidence="1">
    <location>
        <begin position="45"/>
        <end position="77"/>
    </location>
</feature>